<feature type="non-terminal residue" evidence="1">
    <location>
        <position position="1"/>
    </location>
</feature>
<reference evidence="1 2" key="1">
    <citation type="journal article" date="2016" name="Proc. Natl. Acad. Sci. U.S.A.">
        <title>Comparative genomics of biotechnologically important yeasts.</title>
        <authorList>
            <person name="Riley R."/>
            <person name="Haridas S."/>
            <person name="Wolfe K.H."/>
            <person name="Lopes M.R."/>
            <person name="Hittinger C.T."/>
            <person name="Goeker M."/>
            <person name="Salamov A.A."/>
            <person name="Wisecaver J.H."/>
            <person name="Long T.M."/>
            <person name="Calvey C.H."/>
            <person name="Aerts A.L."/>
            <person name="Barry K.W."/>
            <person name="Choi C."/>
            <person name="Clum A."/>
            <person name="Coughlan A.Y."/>
            <person name="Deshpande S."/>
            <person name="Douglass A.P."/>
            <person name="Hanson S.J."/>
            <person name="Klenk H.-P."/>
            <person name="LaButti K.M."/>
            <person name="Lapidus A."/>
            <person name="Lindquist E.A."/>
            <person name="Lipzen A.M."/>
            <person name="Meier-Kolthoff J.P."/>
            <person name="Ohm R.A."/>
            <person name="Otillar R.P."/>
            <person name="Pangilinan J.L."/>
            <person name="Peng Y."/>
            <person name="Rokas A."/>
            <person name="Rosa C.A."/>
            <person name="Scheuner C."/>
            <person name="Sibirny A.A."/>
            <person name="Slot J.C."/>
            <person name="Stielow J.B."/>
            <person name="Sun H."/>
            <person name="Kurtzman C.P."/>
            <person name="Blackwell M."/>
            <person name="Grigoriev I.V."/>
            <person name="Jeffries T.W."/>
        </authorList>
    </citation>
    <scope>NUCLEOTIDE SEQUENCE [LARGE SCALE GENOMIC DNA]</scope>
    <source>
        <strain evidence="1 2">NRRL Y-11557</strain>
    </source>
</reference>
<dbReference type="OrthoDB" id="2976890at2759"/>
<accession>A0A1E3Q345</accession>
<dbReference type="Proteomes" id="UP000094385">
    <property type="component" value="Unassembled WGS sequence"/>
</dbReference>
<organism evidence="1 2">
    <name type="scientific">Lipomyces starkeyi NRRL Y-11557</name>
    <dbReference type="NCBI Taxonomy" id="675824"/>
    <lineage>
        <taxon>Eukaryota</taxon>
        <taxon>Fungi</taxon>
        <taxon>Dikarya</taxon>
        <taxon>Ascomycota</taxon>
        <taxon>Saccharomycotina</taxon>
        <taxon>Lipomycetes</taxon>
        <taxon>Lipomycetales</taxon>
        <taxon>Lipomycetaceae</taxon>
        <taxon>Lipomyces</taxon>
    </lineage>
</organism>
<dbReference type="AlphaFoldDB" id="A0A1E3Q345"/>
<evidence type="ECO:0000313" key="2">
    <source>
        <dbReference type="Proteomes" id="UP000094385"/>
    </source>
</evidence>
<dbReference type="PANTHER" id="PTHR47501:SF5">
    <property type="entry name" value="HAT C-TERMINAL DIMERISATION DOMAIN-CONTAINING PROTEIN"/>
    <property type="match status" value="1"/>
</dbReference>
<feature type="non-terminal residue" evidence="1">
    <location>
        <position position="308"/>
    </location>
</feature>
<dbReference type="EMBL" id="KV454296">
    <property type="protein sequence ID" value="ODQ72071.1"/>
    <property type="molecule type" value="Genomic_DNA"/>
</dbReference>
<dbReference type="PANTHER" id="PTHR47501">
    <property type="entry name" value="TRANSPOSASE-RELATED"/>
    <property type="match status" value="1"/>
</dbReference>
<protein>
    <submittedName>
        <fullName evidence="1">Uncharacterized protein</fullName>
    </submittedName>
</protein>
<sequence length="308" mass="34961">EPSAKRTQNQILWAQFTASLLPGKLWWPKRGKGPVEDRQIQCNRCNWKTTDSSRATSTSNMIAHLAKHGIFPSDHQSDREDAQTSAKQRSIASFFQKKADNNRARLLEQNLTRWIVTANMAFDAIESPDFQRIFQDLTISLPFTSRKTLSRRIEEEFESRRAQLIHGLDRTCQTISISLDVWTSRNSKSILGVIGHWLTIDFQYQERVLEFAEISGVHSGENIAEMLYQSLEELQIDQKLLAITADNASNNESLMSELYYNLASRLHDTNSSAGDPAPMRFQGGDSYIRCTAHVLNLIVNDILSALDA</sequence>
<name>A0A1E3Q345_LIPST</name>
<proteinExistence type="predicted"/>
<dbReference type="SUPFAM" id="SSF53098">
    <property type="entry name" value="Ribonuclease H-like"/>
    <property type="match status" value="1"/>
</dbReference>
<evidence type="ECO:0000313" key="1">
    <source>
        <dbReference type="EMBL" id="ODQ72071.1"/>
    </source>
</evidence>
<gene>
    <name evidence="1" type="ORF">LIPSTDRAFT_31486</name>
</gene>
<dbReference type="STRING" id="675824.A0A1E3Q345"/>
<dbReference type="InterPro" id="IPR012337">
    <property type="entry name" value="RNaseH-like_sf"/>
</dbReference>
<keyword evidence="2" id="KW-1185">Reference proteome</keyword>